<feature type="region of interest" description="Disordered" evidence="1">
    <location>
        <begin position="40"/>
        <end position="61"/>
    </location>
</feature>
<reference evidence="2" key="2">
    <citation type="submission" date="2018-08" db="EMBL/GenBank/DDBJ databases">
        <authorList>
            <person name="Ferrada E.E."/>
            <person name="Latorre B.A."/>
        </authorList>
    </citation>
    <scope>NUCLEOTIDE SEQUENCE</scope>
    <source>
        <strain evidence="2">H3</strain>
    </source>
</reference>
<sequence length="61" mass="6854">MTPEHIKKLGELSQVFGKGTAKHKDIRELIDILSALNSPQESTFTSSRTNNREINSQLDID</sequence>
<comment type="caution">
    <text evidence="2">The sequence shown here is derived from an EMBL/GenBank/DDBJ whole genome shotgun (WGS) entry which is preliminary data.</text>
</comment>
<evidence type="ECO:0000256" key="1">
    <source>
        <dbReference type="SAM" id="MobiDB-lite"/>
    </source>
</evidence>
<gene>
    <name evidence="3" type="ORF">DXX92_00945</name>
    <name evidence="2" type="ORF">DXX94_10245</name>
</gene>
<dbReference type="Proteomes" id="UP000256899">
    <property type="component" value="Unassembled WGS sequence"/>
</dbReference>
<dbReference type="RefSeq" id="WP_115998711.1">
    <property type="nucleotide sequence ID" value="NZ_QUOT01000001.1"/>
</dbReference>
<keyword evidence="4" id="KW-1185">Reference proteome</keyword>
<dbReference type="OrthoDB" id="9961815at2"/>
<evidence type="ECO:0000313" key="2">
    <source>
        <dbReference type="EMBL" id="REL31062.1"/>
    </source>
</evidence>
<dbReference type="Proteomes" id="UP000256999">
    <property type="component" value="Unassembled WGS sequence"/>
</dbReference>
<dbReference type="EMBL" id="QUOT01000001">
    <property type="protein sequence ID" value="REL31062.1"/>
    <property type="molecule type" value="Genomic_DNA"/>
</dbReference>
<name>A0A3E0U514_9GAMM</name>
<proteinExistence type="predicted"/>
<reference evidence="4 5" key="1">
    <citation type="submission" date="2018-08" db="EMBL/GenBank/DDBJ databases">
        <title>Thalassotalea euphylliae genome.</title>
        <authorList>
            <person name="Summers S."/>
            <person name="Rice S.A."/>
            <person name="Freckelton M.L."/>
            <person name="Nedved B.T."/>
            <person name="Hadfield M.G."/>
        </authorList>
    </citation>
    <scope>NUCLEOTIDE SEQUENCE [LARGE SCALE GENOMIC DNA]</scope>
    <source>
        <strain evidence="3 5">H2</strain>
        <strain evidence="4">H3</strain>
    </source>
</reference>
<dbReference type="AlphaFoldDB" id="A0A3E0U514"/>
<evidence type="ECO:0000313" key="4">
    <source>
        <dbReference type="Proteomes" id="UP000256899"/>
    </source>
</evidence>
<protein>
    <submittedName>
        <fullName evidence="2">Uncharacterized protein</fullName>
    </submittedName>
</protein>
<organism evidence="2 4">
    <name type="scientific">Thalassotalea euphylliae</name>
    <dbReference type="NCBI Taxonomy" id="1655234"/>
    <lineage>
        <taxon>Bacteria</taxon>
        <taxon>Pseudomonadati</taxon>
        <taxon>Pseudomonadota</taxon>
        <taxon>Gammaproteobacteria</taxon>
        <taxon>Alteromonadales</taxon>
        <taxon>Colwelliaceae</taxon>
        <taxon>Thalassotalea</taxon>
    </lineage>
</organism>
<evidence type="ECO:0000313" key="5">
    <source>
        <dbReference type="Proteomes" id="UP000256999"/>
    </source>
</evidence>
<accession>A0A3E0U514</accession>
<dbReference type="EMBL" id="QUOV01000001">
    <property type="protein sequence ID" value="REL34030.1"/>
    <property type="molecule type" value="Genomic_DNA"/>
</dbReference>
<evidence type="ECO:0000313" key="3">
    <source>
        <dbReference type="EMBL" id="REL34030.1"/>
    </source>
</evidence>